<feature type="domain" description="RNA polymerase sigma factor 70 region 4 type 2" evidence="7">
    <location>
        <begin position="131"/>
        <end position="181"/>
    </location>
</feature>
<name>A0AAU0UPC6_9FIRM</name>
<proteinExistence type="inferred from homology"/>
<dbReference type="RefSeq" id="WP_366924525.1">
    <property type="nucleotide sequence ID" value="NZ_CP121694.1"/>
</dbReference>
<evidence type="ECO:0000313" key="8">
    <source>
        <dbReference type="EMBL" id="WRO21694.1"/>
    </source>
</evidence>
<keyword evidence="5" id="KW-0804">Transcription</keyword>
<dbReference type="Gene3D" id="1.10.1740.10">
    <property type="match status" value="1"/>
</dbReference>
<dbReference type="PANTHER" id="PTHR43133:SF8">
    <property type="entry name" value="RNA POLYMERASE SIGMA FACTOR HI_1459-RELATED"/>
    <property type="match status" value="1"/>
</dbReference>
<dbReference type="InterPro" id="IPR036388">
    <property type="entry name" value="WH-like_DNA-bd_sf"/>
</dbReference>
<evidence type="ECO:0000313" key="9">
    <source>
        <dbReference type="Proteomes" id="UP001329915"/>
    </source>
</evidence>
<dbReference type="Pfam" id="PF04542">
    <property type="entry name" value="Sigma70_r2"/>
    <property type="match status" value="1"/>
</dbReference>
<feature type="domain" description="RNA polymerase sigma-70 region 2" evidence="6">
    <location>
        <begin position="23"/>
        <end position="91"/>
    </location>
</feature>
<evidence type="ECO:0000256" key="3">
    <source>
        <dbReference type="ARBA" id="ARBA00023082"/>
    </source>
</evidence>
<dbReference type="KEGG" id="dbc:MFMK1_001505"/>
<accession>A0AAU0UPC6</accession>
<dbReference type="CDD" id="cd06171">
    <property type="entry name" value="Sigma70_r4"/>
    <property type="match status" value="1"/>
</dbReference>
<dbReference type="GO" id="GO:0006352">
    <property type="term" value="P:DNA-templated transcription initiation"/>
    <property type="evidence" value="ECO:0007669"/>
    <property type="project" value="InterPro"/>
</dbReference>
<dbReference type="SUPFAM" id="SSF88659">
    <property type="entry name" value="Sigma3 and sigma4 domains of RNA polymerase sigma factors"/>
    <property type="match status" value="1"/>
</dbReference>
<dbReference type="GO" id="GO:0003677">
    <property type="term" value="F:DNA binding"/>
    <property type="evidence" value="ECO:0007669"/>
    <property type="project" value="UniProtKB-KW"/>
</dbReference>
<dbReference type="Proteomes" id="UP001329915">
    <property type="component" value="Chromosome"/>
</dbReference>
<dbReference type="InterPro" id="IPR039425">
    <property type="entry name" value="RNA_pol_sigma-70-like"/>
</dbReference>
<evidence type="ECO:0000259" key="7">
    <source>
        <dbReference type="Pfam" id="PF08281"/>
    </source>
</evidence>
<dbReference type="Pfam" id="PF08281">
    <property type="entry name" value="Sigma70_r4_2"/>
    <property type="match status" value="1"/>
</dbReference>
<dbReference type="InterPro" id="IPR013249">
    <property type="entry name" value="RNA_pol_sigma70_r4_t2"/>
</dbReference>
<dbReference type="NCBIfam" id="TIGR02937">
    <property type="entry name" value="sigma70-ECF"/>
    <property type="match status" value="1"/>
</dbReference>
<dbReference type="InterPro" id="IPR014284">
    <property type="entry name" value="RNA_pol_sigma-70_dom"/>
</dbReference>
<comment type="similarity">
    <text evidence="1">Belongs to the sigma-70 factor family. ECF subfamily.</text>
</comment>
<dbReference type="PANTHER" id="PTHR43133">
    <property type="entry name" value="RNA POLYMERASE ECF-TYPE SIGMA FACTO"/>
    <property type="match status" value="1"/>
</dbReference>
<keyword evidence="4" id="KW-0238">DNA-binding</keyword>
<evidence type="ECO:0000256" key="2">
    <source>
        <dbReference type="ARBA" id="ARBA00023015"/>
    </source>
</evidence>
<dbReference type="GO" id="GO:0016987">
    <property type="term" value="F:sigma factor activity"/>
    <property type="evidence" value="ECO:0007669"/>
    <property type="project" value="UniProtKB-KW"/>
</dbReference>
<dbReference type="Gene3D" id="1.10.10.10">
    <property type="entry name" value="Winged helix-like DNA-binding domain superfamily/Winged helix DNA-binding domain"/>
    <property type="match status" value="1"/>
</dbReference>
<dbReference type="InterPro" id="IPR013324">
    <property type="entry name" value="RNA_pol_sigma_r3/r4-like"/>
</dbReference>
<dbReference type="AlphaFoldDB" id="A0AAU0UPC6"/>
<dbReference type="InterPro" id="IPR007627">
    <property type="entry name" value="RNA_pol_sigma70_r2"/>
</dbReference>
<keyword evidence="3" id="KW-0731">Sigma factor</keyword>
<dbReference type="InterPro" id="IPR013325">
    <property type="entry name" value="RNA_pol_sigma_r2"/>
</dbReference>
<evidence type="ECO:0000256" key="5">
    <source>
        <dbReference type="ARBA" id="ARBA00023163"/>
    </source>
</evidence>
<keyword evidence="9" id="KW-1185">Reference proteome</keyword>
<reference evidence="8 9" key="1">
    <citation type="submission" date="2023-04" db="EMBL/GenBank/DDBJ databases">
        <authorList>
            <person name="Hsu D."/>
        </authorList>
    </citation>
    <scope>NUCLEOTIDE SEQUENCE [LARGE SCALE GENOMIC DNA]</scope>
    <source>
        <strain evidence="8 9">MK1</strain>
    </source>
</reference>
<dbReference type="EMBL" id="CP121694">
    <property type="protein sequence ID" value="WRO21694.1"/>
    <property type="molecule type" value="Genomic_DNA"/>
</dbReference>
<gene>
    <name evidence="8" type="ORF">MFMK1_001505</name>
</gene>
<evidence type="ECO:0000259" key="6">
    <source>
        <dbReference type="Pfam" id="PF04542"/>
    </source>
</evidence>
<organism evidence="8 9">
    <name type="scientific">Metallumcola ferriviriculae</name>
    <dbReference type="NCBI Taxonomy" id="3039180"/>
    <lineage>
        <taxon>Bacteria</taxon>
        <taxon>Bacillati</taxon>
        <taxon>Bacillota</taxon>
        <taxon>Clostridia</taxon>
        <taxon>Neomoorellales</taxon>
        <taxon>Desulfitibacteraceae</taxon>
        <taxon>Metallumcola</taxon>
    </lineage>
</organism>
<keyword evidence="2" id="KW-0805">Transcription regulation</keyword>
<sequence length="200" mass="23486">MSLTNDRLLERSRAGDVDAFQELINQYEKKIYTIAYRFMGNHEDASDLAQEAMLKAFRSISKFRGEASFKTWLYHITANVCRDELRKRSRRHEVSLDEPLVFDEGEVPKQTADWSGVPEKLYEERELQEYLNGLIQKLTPEYRMVIVMREIQELSYEEIAIKLDCSLGTVKSRLNRARKALKDKIVSDREQMTEGKRLTK</sequence>
<dbReference type="SUPFAM" id="SSF88946">
    <property type="entry name" value="Sigma2 domain of RNA polymerase sigma factors"/>
    <property type="match status" value="1"/>
</dbReference>
<evidence type="ECO:0000256" key="1">
    <source>
        <dbReference type="ARBA" id="ARBA00010641"/>
    </source>
</evidence>
<protein>
    <submittedName>
        <fullName evidence="8">Sigma-70 family RNA polymerase sigma factor</fullName>
    </submittedName>
</protein>
<evidence type="ECO:0000256" key="4">
    <source>
        <dbReference type="ARBA" id="ARBA00023125"/>
    </source>
</evidence>